<evidence type="ECO:0000256" key="1">
    <source>
        <dbReference type="SAM" id="MobiDB-lite"/>
    </source>
</evidence>
<proteinExistence type="predicted"/>
<evidence type="ECO:0000313" key="3">
    <source>
        <dbReference type="EMBL" id="MBO1752997.1"/>
    </source>
</evidence>
<feature type="compositionally biased region" description="Low complexity" evidence="1">
    <location>
        <begin position="242"/>
        <end position="256"/>
    </location>
</feature>
<protein>
    <recommendedName>
        <fullName evidence="2">RAMA domain-containing protein</fullName>
    </recommendedName>
</protein>
<evidence type="ECO:0000313" key="4">
    <source>
        <dbReference type="Proteomes" id="UP000664209"/>
    </source>
</evidence>
<evidence type="ECO:0000259" key="2">
    <source>
        <dbReference type="Pfam" id="PF18755"/>
    </source>
</evidence>
<reference evidence="3" key="1">
    <citation type="submission" date="2021-03" db="EMBL/GenBank/DDBJ databases">
        <title>Actinotalea soli sp. nov., isolated from soil.</title>
        <authorList>
            <person name="Ping W."/>
            <person name="Zhang J."/>
        </authorList>
    </citation>
    <scope>NUCLEOTIDE SEQUENCE</scope>
    <source>
        <strain evidence="3">BY-33</strain>
    </source>
</reference>
<name>A0A939LQR8_9CELL</name>
<sequence length="440" mass="46695">MPMFEVEGGRSTPVQPLQPARTSFGTETSSVVADHLDSLLGEQLLPLRARRAGRDEPHLLAVDAAGQPVVVEVVAVLDEAACIRALRYAGRAARLSTQDLAQAYRGGPDRFAAHLASFRETVPVTSLLSPSVRSGSRLLLVCSEVDHGAEDALEFLLQPGWQVEVLQVGVIEGADGRRIVDVSPVVRTPPPRRAMEPTALHVVRDDERVGVPSASAPRTWPVPRVPTPDPEQARGRADTPVWDSTSRSWDTSTPSRGTAALQPRVPTVVAPPFAVRAAVRPPAPAPAPEPAPAPAAPPAEPAPVRERVSARAPERYSAPAPERAPVPPTEPASAPRPAADLPYAFTGIEPPPLQADPELAALAARIGEPMALVWIRLRRGVRYEALLRPDGLLELVDGSLHADPDAAATAASGAESVVDGWRSWRLGDGQGPTLVEALRL</sequence>
<dbReference type="InterPro" id="IPR040843">
    <property type="entry name" value="RAMA"/>
</dbReference>
<dbReference type="AlphaFoldDB" id="A0A939LQR8"/>
<dbReference type="EMBL" id="JAGEMK010000009">
    <property type="protein sequence ID" value="MBO1752997.1"/>
    <property type="molecule type" value="Genomic_DNA"/>
</dbReference>
<feature type="compositionally biased region" description="Basic and acidic residues" evidence="1">
    <location>
        <begin position="303"/>
        <end position="314"/>
    </location>
</feature>
<gene>
    <name evidence="3" type="ORF">J4G33_14385</name>
</gene>
<feature type="compositionally biased region" description="Pro residues" evidence="1">
    <location>
        <begin position="281"/>
        <end position="301"/>
    </location>
</feature>
<feature type="region of interest" description="Disordered" evidence="1">
    <location>
        <begin position="208"/>
        <end position="264"/>
    </location>
</feature>
<keyword evidence="4" id="KW-1185">Reference proteome</keyword>
<feature type="domain" description="RAMA" evidence="2">
    <location>
        <begin position="362"/>
        <end position="434"/>
    </location>
</feature>
<dbReference type="Pfam" id="PF18755">
    <property type="entry name" value="RAMA"/>
    <property type="match status" value="1"/>
</dbReference>
<comment type="caution">
    <text evidence="3">The sequence shown here is derived from an EMBL/GenBank/DDBJ whole genome shotgun (WGS) entry which is preliminary data.</text>
</comment>
<feature type="region of interest" description="Disordered" evidence="1">
    <location>
        <begin position="1"/>
        <end position="22"/>
    </location>
</feature>
<dbReference type="Proteomes" id="UP000664209">
    <property type="component" value="Unassembled WGS sequence"/>
</dbReference>
<dbReference type="RefSeq" id="WP_208056682.1">
    <property type="nucleotide sequence ID" value="NZ_JAGEMK010000009.1"/>
</dbReference>
<accession>A0A939LQR8</accession>
<feature type="region of interest" description="Disordered" evidence="1">
    <location>
        <begin position="280"/>
        <end position="347"/>
    </location>
</feature>
<organism evidence="3 4">
    <name type="scientific">Actinotalea soli</name>
    <dbReference type="NCBI Taxonomy" id="2819234"/>
    <lineage>
        <taxon>Bacteria</taxon>
        <taxon>Bacillati</taxon>
        <taxon>Actinomycetota</taxon>
        <taxon>Actinomycetes</taxon>
        <taxon>Micrococcales</taxon>
        <taxon>Cellulomonadaceae</taxon>
        <taxon>Actinotalea</taxon>
    </lineage>
</organism>
<feature type="compositionally biased region" description="Polar residues" evidence="1">
    <location>
        <begin position="12"/>
        <end position="22"/>
    </location>
</feature>